<proteinExistence type="predicted"/>
<dbReference type="EMBL" id="MU129408">
    <property type="protein sequence ID" value="KAF9503223.1"/>
    <property type="molecule type" value="Genomic_DNA"/>
</dbReference>
<dbReference type="AlphaFoldDB" id="A0A9P6AC27"/>
<reference evidence="2" key="1">
    <citation type="journal article" date="2020" name="Nat. Commun.">
        <title>Large-scale genome sequencing of mycorrhizal fungi provides insights into the early evolution of symbiotic traits.</title>
        <authorList>
            <person name="Miyauchi S."/>
            <person name="Kiss E."/>
            <person name="Kuo A."/>
            <person name="Drula E."/>
            <person name="Kohler A."/>
            <person name="Sanchez-Garcia M."/>
            <person name="Morin E."/>
            <person name="Andreopoulos B."/>
            <person name="Barry K.W."/>
            <person name="Bonito G."/>
            <person name="Buee M."/>
            <person name="Carver A."/>
            <person name="Chen C."/>
            <person name="Cichocki N."/>
            <person name="Clum A."/>
            <person name="Culley D."/>
            <person name="Crous P.W."/>
            <person name="Fauchery L."/>
            <person name="Girlanda M."/>
            <person name="Hayes R.D."/>
            <person name="Keri Z."/>
            <person name="LaButti K."/>
            <person name="Lipzen A."/>
            <person name="Lombard V."/>
            <person name="Magnuson J."/>
            <person name="Maillard F."/>
            <person name="Murat C."/>
            <person name="Nolan M."/>
            <person name="Ohm R.A."/>
            <person name="Pangilinan J."/>
            <person name="Pereira M.F."/>
            <person name="Perotto S."/>
            <person name="Peter M."/>
            <person name="Pfister S."/>
            <person name="Riley R."/>
            <person name="Sitrit Y."/>
            <person name="Stielow J.B."/>
            <person name="Szollosi G."/>
            <person name="Zifcakova L."/>
            <person name="Stursova M."/>
            <person name="Spatafora J.W."/>
            <person name="Tedersoo L."/>
            <person name="Vaario L.M."/>
            <person name="Yamada A."/>
            <person name="Yan M."/>
            <person name="Wang P."/>
            <person name="Xu J."/>
            <person name="Bruns T."/>
            <person name="Baldrian P."/>
            <person name="Vilgalys R."/>
            <person name="Dunand C."/>
            <person name="Henrissat B."/>
            <person name="Grigoriev I.V."/>
            <person name="Hibbett D."/>
            <person name="Nagy L.G."/>
            <person name="Martin F.M."/>
        </authorList>
    </citation>
    <scope>NUCLEOTIDE SEQUENCE</scope>
    <source>
        <strain evidence="2">UP504</strain>
    </source>
</reference>
<gene>
    <name evidence="2" type="ORF">BS47DRAFT_1369699</name>
</gene>
<name>A0A9P6AC27_9AGAM</name>
<protein>
    <submittedName>
        <fullName evidence="2">Uncharacterized protein</fullName>
    </submittedName>
</protein>
<dbReference type="Proteomes" id="UP000886523">
    <property type="component" value="Unassembled WGS sequence"/>
</dbReference>
<accession>A0A9P6AC27</accession>
<evidence type="ECO:0000313" key="2">
    <source>
        <dbReference type="EMBL" id="KAF9503223.1"/>
    </source>
</evidence>
<comment type="caution">
    <text evidence="2">The sequence shown here is derived from an EMBL/GenBank/DDBJ whole genome shotgun (WGS) entry which is preliminary data.</text>
</comment>
<organism evidence="2 3">
    <name type="scientific">Hydnum rufescens UP504</name>
    <dbReference type="NCBI Taxonomy" id="1448309"/>
    <lineage>
        <taxon>Eukaryota</taxon>
        <taxon>Fungi</taxon>
        <taxon>Dikarya</taxon>
        <taxon>Basidiomycota</taxon>
        <taxon>Agaricomycotina</taxon>
        <taxon>Agaricomycetes</taxon>
        <taxon>Cantharellales</taxon>
        <taxon>Hydnaceae</taxon>
        <taxon>Hydnum</taxon>
    </lineage>
</organism>
<feature type="region of interest" description="Disordered" evidence="1">
    <location>
        <begin position="62"/>
        <end position="113"/>
    </location>
</feature>
<keyword evidence="3" id="KW-1185">Reference proteome</keyword>
<sequence>MNHTPAVAGVVVLYKGSLFKVPIAPPIPLPQTRIHERRPANDLVLNKTPHMMKTNEAMKQCNAENPHKPHPLRCSSDPMACTYPHQSLPRSQNLHEHEPPSANPPTKNLRPAE</sequence>
<evidence type="ECO:0000256" key="1">
    <source>
        <dbReference type="SAM" id="MobiDB-lite"/>
    </source>
</evidence>
<evidence type="ECO:0000313" key="3">
    <source>
        <dbReference type="Proteomes" id="UP000886523"/>
    </source>
</evidence>